<dbReference type="AlphaFoldDB" id="A0A437Q674"/>
<dbReference type="InterPro" id="IPR048760">
    <property type="entry name" value="VP0354-like_sensor_dom"/>
</dbReference>
<dbReference type="PROSITE" id="PS50885">
    <property type="entry name" value="HAMP"/>
    <property type="match status" value="1"/>
</dbReference>
<proteinExistence type="predicted"/>
<protein>
    <recommendedName>
        <fullName evidence="2">histidine kinase</fullName>
        <ecNumber evidence="2">2.7.13.3</ecNumber>
    </recommendedName>
</protein>
<dbReference type="InterPro" id="IPR050428">
    <property type="entry name" value="TCS_sensor_his_kinase"/>
</dbReference>
<dbReference type="GO" id="GO:0005886">
    <property type="term" value="C:plasma membrane"/>
    <property type="evidence" value="ECO:0007669"/>
    <property type="project" value="TreeGrafter"/>
</dbReference>
<sequence length="394" mass="43290">MKSIRHRLERALMIAALVPVLLIAIYVYFATQNTLKDSGVRNIEQQVALLASSVQATLKHVPGDLFYLRDSNSFHHYGRALVINDAATLEKLGRNIARDFLSIAKNRRIYNQLRFIDANGQERIRVEHDESAGTSRILQPEQLRDKKDSPYFIAATELGLGEFSISEINLNREDGRLEEPAKPTIRYATPVFAVGDRLVGVLILNVDANAFLQPISSTSEPDGLTFALVNDAGFLLSSPRKELNWGGPEDFAHGFNVQDLLPTLPPANTLSEQGSIETGEQLVSYQTIRTAISGQPIGQLIGFAPKSFILQLLDSFLIVFVLFVALALVIAAIIARLTSRTLTAPLINLTEAAEKLSKGEIDTPINVTSDDEIGSLAAAFERLRSSIKLLMKLG</sequence>
<evidence type="ECO:0000256" key="1">
    <source>
        <dbReference type="ARBA" id="ARBA00000085"/>
    </source>
</evidence>
<gene>
    <name evidence="9" type="ORF">EOE65_13115</name>
</gene>
<evidence type="ECO:0000313" key="9">
    <source>
        <dbReference type="EMBL" id="RVU29995.1"/>
    </source>
</evidence>
<dbReference type="PANTHER" id="PTHR45436">
    <property type="entry name" value="SENSOR HISTIDINE KINASE YKOH"/>
    <property type="match status" value="1"/>
</dbReference>
<evidence type="ECO:0000256" key="2">
    <source>
        <dbReference type="ARBA" id="ARBA00012438"/>
    </source>
</evidence>
<keyword evidence="7" id="KW-0472">Membrane</keyword>
<evidence type="ECO:0000256" key="6">
    <source>
        <dbReference type="ARBA" id="ARBA00023012"/>
    </source>
</evidence>
<dbReference type="InterPro" id="IPR029151">
    <property type="entry name" value="Sensor-like_sf"/>
</dbReference>
<dbReference type="EC" id="2.7.13.3" evidence="2"/>
<keyword evidence="7" id="KW-1133">Transmembrane helix</keyword>
<comment type="caution">
    <text evidence="9">The sequence shown here is derived from an EMBL/GenBank/DDBJ whole genome shotgun (WGS) entry which is preliminary data.</text>
</comment>
<dbReference type="GO" id="GO:0000160">
    <property type="term" value="P:phosphorelay signal transduction system"/>
    <property type="evidence" value="ECO:0007669"/>
    <property type="project" value="UniProtKB-KW"/>
</dbReference>
<evidence type="ECO:0000256" key="7">
    <source>
        <dbReference type="SAM" id="Phobius"/>
    </source>
</evidence>
<name>A0A437Q674_9GAMM</name>
<feature type="transmembrane region" description="Helical" evidence="7">
    <location>
        <begin position="316"/>
        <end position="335"/>
    </location>
</feature>
<keyword evidence="10" id="KW-1185">Reference proteome</keyword>
<accession>A0A437Q674</accession>
<dbReference type="GO" id="GO:0004673">
    <property type="term" value="F:protein histidine kinase activity"/>
    <property type="evidence" value="ECO:0007669"/>
    <property type="project" value="UniProtKB-EC"/>
</dbReference>
<dbReference type="Gene3D" id="6.10.340.10">
    <property type="match status" value="1"/>
</dbReference>
<keyword evidence="3" id="KW-0597">Phosphoprotein</keyword>
<dbReference type="Gene3D" id="3.30.450.20">
    <property type="entry name" value="PAS domain"/>
    <property type="match status" value="2"/>
</dbReference>
<feature type="domain" description="HAMP" evidence="8">
    <location>
        <begin position="340"/>
        <end position="392"/>
    </location>
</feature>
<dbReference type="CDD" id="cd06225">
    <property type="entry name" value="HAMP"/>
    <property type="match status" value="1"/>
</dbReference>
<dbReference type="SUPFAM" id="SSF103190">
    <property type="entry name" value="Sensory domain-like"/>
    <property type="match status" value="2"/>
</dbReference>
<dbReference type="PANTHER" id="PTHR45436:SF5">
    <property type="entry name" value="SENSOR HISTIDINE KINASE TRCS"/>
    <property type="match status" value="1"/>
</dbReference>
<evidence type="ECO:0000256" key="3">
    <source>
        <dbReference type="ARBA" id="ARBA00022553"/>
    </source>
</evidence>
<dbReference type="EMBL" id="SACQ01000006">
    <property type="protein sequence ID" value="RVU29995.1"/>
    <property type="molecule type" value="Genomic_DNA"/>
</dbReference>
<reference evidence="9 10" key="1">
    <citation type="submission" date="2019-01" db="EMBL/GenBank/DDBJ databases">
        <authorList>
            <person name="Chen W.-M."/>
        </authorList>
    </citation>
    <scope>NUCLEOTIDE SEQUENCE [LARGE SCALE GENOMIC DNA]</scope>
    <source>
        <strain evidence="9 10">HPM-16</strain>
    </source>
</reference>
<evidence type="ECO:0000256" key="5">
    <source>
        <dbReference type="ARBA" id="ARBA00022777"/>
    </source>
</evidence>
<keyword evidence="4" id="KW-0808">Transferase</keyword>
<dbReference type="SUPFAM" id="SSF158472">
    <property type="entry name" value="HAMP domain-like"/>
    <property type="match status" value="1"/>
</dbReference>
<dbReference type="SMART" id="SM00304">
    <property type="entry name" value="HAMP"/>
    <property type="match status" value="1"/>
</dbReference>
<dbReference type="RefSeq" id="WP_127694780.1">
    <property type="nucleotide sequence ID" value="NZ_SACQ01000006.1"/>
</dbReference>
<evidence type="ECO:0000256" key="4">
    <source>
        <dbReference type="ARBA" id="ARBA00022679"/>
    </source>
</evidence>
<dbReference type="Proteomes" id="UP000282818">
    <property type="component" value="Unassembled WGS sequence"/>
</dbReference>
<dbReference type="Pfam" id="PF00672">
    <property type="entry name" value="HAMP"/>
    <property type="match status" value="1"/>
</dbReference>
<comment type="catalytic activity">
    <reaction evidence="1">
        <text>ATP + protein L-histidine = ADP + protein N-phospho-L-histidine.</text>
        <dbReference type="EC" id="2.7.13.3"/>
    </reaction>
</comment>
<dbReference type="InterPro" id="IPR003660">
    <property type="entry name" value="HAMP_dom"/>
</dbReference>
<dbReference type="Pfam" id="PF21623">
    <property type="entry name" value="HK_sensor_dom_bact"/>
    <property type="match status" value="1"/>
</dbReference>
<feature type="transmembrane region" description="Helical" evidence="7">
    <location>
        <begin position="12"/>
        <end position="29"/>
    </location>
</feature>
<keyword evidence="5" id="KW-0418">Kinase</keyword>
<organism evidence="9 10">
    <name type="scientific">Neptunomonas marina</name>
    <dbReference type="NCBI Taxonomy" id="1815562"/>
    <lineage>
        <taxon>Bacteria</taxon>
        <taxon>Pseudomonadati</taxon>
        <taxon>Pseudomonadota</taxon>
        <taxon>Gammaproteobacteria</taxon>
        <taxon>Oceanospirillales</taxon>
        <taxon>Oceanospirillaceae</taxon>
        <taxon>Neptunomonas</taxon>
    </lineage>
</organism>
<evidence type="ECO:0000313" key="10">
    <source>
        <dbReference type="Proteomes" id="UP000282818"/>
    </source>
</evidence>
<keyword evidence="6" id="KW-0902">Two-component regulatory system</keyword>
<keyword evidence="7" id="KW-0812">Transmembrane</keyword>
<evidence type="ECO:0000259" key="8">
    <source>
        <dbReference type="PROSITE" id="PS50885"/>
    </source>
</evidence>